<dbReference type="Proteomes" id="UP001309876">
    <property type="component" value="Unassembled WGS sequence"/>
</dbReference>
<organism evidence="8 9">
    <name type="scientific">Lithohypha guttulata</name>
    <dbReference type="NCBI Taxonomy" id="1690604"/>
    <lineage>
        <taxon>Eukaryota</taxon>
        <taxon>Fungi</taxon>
        <taxon>Dikarya</taxon>
        <taxon>Ascomycota</taxon>
        <taxon>Pezizomycotina</taxon>
        <taxon>Eurotiomycetes</taxon>
        <taxon>Chaetothyriomycetidae</taxon>
        <taxon>Chaetothyriales</taxon>
        <taxon>Trichomeriaceae</taxon>
        <taxon>Lithohypha</taxon>
    </lineage>
</organism>
<dbReference type="PROSITE" id="PS50850">
    <property type="entry name" value="MFS"/>
    <property type="match status" value="1"/>
</dbReference>
<dbReference type="InterPro" id="IPR011701">
    <property type="entry name" value="MFS"/>
</dbReference>
<evidence type="ECO:0000259" key="7">
    <source>
        <dbReference type="PROSITE" id="PS50850"/>
    </source>
</evidence>
<dbReference type="Pfam" id="PF07690">
    <property type="entry name" value="MFS_1"/>
    <property type="match status" value="1"/>
</dbReference>
<keyword evidence="9" id="KW-1185">Reference proteome</keyword>
<proteinExistence type="predicted"/>
<comment type="subcellular location">
    <subcellularLocation>
        <location evidence="1">Membrane</location>
        <topology evidence="1">Multi-pass membrane protein</topology>
    </subcellularLocation>
</comment>
<dbReference type="Gene3D" id="1.20.1250.20">
    <property type="entry name" value="MFS general substrate transporter like domains"/>
    <property type="match status" value="1"/>
</dbReference>
<feature type="region of interest" description="Disordered" evidence="5">
    <location>
        <begin position="69"/>
        <end position="100"/>
    </location>
</feature>
<dbReference type="PRINTS" id="PR01036">
    <property type="entry name" value="TCRTETB"/>
</dbReference>
<evidence type="ECO:0000256" key="5">
    <source>
        <dbReference type="SAM" id="MobiDB-lite"/>
    </source>
</evidence>
<feature type="transmembrane region" description="Helical" evidence="6">
    <location>
        <begin position="313"/>
        <end position="333"/>
    </location>
</feature>
<dbReference type="GO" id="GO:0022857">
    <property type="term" value="F:transmembrane transporter activity"/>
    <property type="evidence" value="ECO:0007669"/>
    <property type="project" value="InterPro"/>
</dbReference>
<dbReference type="PANTHER" id="PTHR23501:SF49">
    <property type="entry name" value="MAJOR FACILITATOR SUPERFAMILY (MFS) PROFILE DOMAIN-CONTAINING PROTEIN"/>
    <property type="match status" value="1"/>
</dbReference>
<feature type="transmembrane region" description="Helical" evidence="6">
    <location>
        <begin position="623"/>
        <end position="643"/>
    </location>
</feature>
<evidence type="ECO:0000313" key="8">
    <source>
        <dbReference type="EMBL" id="KAK5081045.1"/>
    </source>
</evidence>
<dbReference type="FunFam" id="1.20.1250.20:FF:000196">
    <property type="entry name" value="MFS toxin efflux pump (AflT)"/>
    <property type="match status" value="1"/>
</dbReference>
<feature type="transmembrane region" description="Helical" evidence="6">
    <location>
        <begin position="385"/>
        <end position="404"/>
    </location>
</feature>
<keyword evidence="2 6" id="KW-0812">Transmembrane</keyword>
<evidence type="ECO:0000256" key="3">
    <source>
        <dbReference type="ARBA" id="ARBA00022989"/>
    </source>
</evidence>
<evidence type="ECO:0000256" key="6">
    <source>
        <dbReference type="SAM" id="Phobius"/>
    </source>
</evidence>
<feature type="transmembrane region" description="Helical" evidence="6">
    <location>
        <begin position="250"/>
        <end position="270"/>
    </location>
</feature>
<dbReference type="CDD" id="cd17502">
    <property type="entry name" value="MFS_Azr1_MDR_like"/>
    <property type="match status" value="1"/>
</dbReference>
<evidence type="ECO:0000256" key="2">
    <source>
        <dbReference type="ARBA" id="ARBA00022692"/>
    </source>
</evidence>
<dbReference type="AlphaFoldDB" id="A0AAN7YCX4"/>
<evidence type="ECO:0000313" key="9">
    <source>
        <dbReference type="Proteomes" id="UP001309876"/>
    </source>
</evidence>
<dbReference type="Gene3D" id="1.20.1720.10">
    <property type="entry name" value="Multidrug resistance protein D"/>
    <property type="match status" value="1"/>
</dbReference>
<feature type="domain" description="Major facilitator superfamily (MFS) profile" evidence="7">
    <location>
        <begin position="160"/>
        <end position="612"/>
    </location>
</feature>
<dbReference type="InterPro" id="IPR036259">
    <property type="entry name" value="MFS_trans_sf"/>
</dbReference>
<dbReference type="GO" id="GO:0005886">
    <property type="term" value="C:plasma membrane"/>
    <property type="evidence" value="ECO:0007669"/>
    <property type="project" value="TreeGrafter"/>
</dbReference>
<feature type="compositionally biased region" description="Basic and acidic residues" evidence="5">
    <location>
        <begin position="697"/>
        <end position="706"/>
    </location>
</feature>
<feature type="transmembrane region" description="Helical" evidence="6">
    <location>
        <begin position="282"/>
        <end position="301"/>
    </location>
</feature>
<accession>A0AAN7YCX4</accession>
<gene>
    <name evidence="8" type="ORF">LTR05_008362</name>
</gene>
<dbReference type="SUPFAM" id="SSF103473">
    <property type="entry name" value="MFS general substrate transporter"/>
    <property type="match status" value="1"/>
</dbReference>
<feature type="region of interest" description="Disordered" evidence="5">
    <location>
        <begin position="659"/>
        <end position="728"/>
    </location>
</feature>
<feature type="transmembrane region" description="Helical" evidence="6">
    <location>
        <begin position="516"/>
        <end position="537"/>
    </location>
</feature>
<feature type="transmembrane region" description="Helical" evidence="6">
    <location>
        <begin position="424"/>
        <end position="445"/>
    </location>
</feature>
<evidence type="ECO:0000256" key="1">
    <source>
        <dbReference type="ARBA" id="ARBA00004141"/>
    </source>
</evidence>
<feature type="transmembrane region" description="Helical" evidence="6">
    <location>
        <begin position="353"/>
        <end position="373"/>
    </location>
</feature>
<feature type="compositionally biased region" description="Polar residues" evidence="5">
    <location>
        <begin position="679"/>
        <end position="692"/>
    </location>
</feature>
<evidence type="ECO:0000256" key="4">
    <source>
        <dbReference type="ARBA" id="ARBA00023136"/>
    </source>
</evidence>
<keyword evidence="3 6" id="KW-1133">Transmembrane helix</keyword>
<dbReference type="InterPro" id="IPR020846">
    <property type="entry name" value="MFS_dom"/>
</dbReference>
<comment type="caution">
    <text evidence="8">The sequence shown here is derived from an EMBL/GenBank/DDBJ whole genome shotgun (WGS) entry which is preliminary data.</text>
</comment>
<sequence>MAHFTASYGQGDNNDWLNDLFRDIAQTTEHNIDDGNRDRNSRISIRRSRTVLSTRSANSPFEALSRFKSPDRTFDSKSSSSGTKHLIPRPAATHHRQQSFSTRLSTISSSSSIASDFSGFAPHPGVRPLAITEDRSVLGKAAGPTDDDHEYPGPLPLALIIVGICLSVFLISLDRNIITTAIPEITARFHSYDDIGWYGSAYLLTASAFQPLYGRIYMSFDTKQSFLYAVGVFEIGSLICGISPSSKVLIIGRAIQGVGSAGILTGSFVVGTHSVRLQARPILFAFVGILYGVGALCGPLLGGVFTDLISWRWCFYINLPVGGITFLSVLIFFTSQKHDSSIVSIPFTKRVLALDWIGNLILLGACTMLFLALQFSEERHSWSSARCIGLICGFGVTAMVFVAWMFHKGTAALIPVHVIRQRTVAASCGAAFFIYGALLLHSYYLPIWFQAVKGASAIGSGVNMIPYMVVNAFFSLFAGIFVSKNGLFAPPAIIGCAIGTVGAGLLATLQPNTSTATWVGFEVLISAGLGMAIQQGFSAVQTVLPLKEVPIGTAAVVACQSAGGAIFVSIGNTLLQNHLLDENNANAIPGVNIRSIIELGTIRFRAVVPAADLPALINLYNDALQAALIAAVPLCGCAFLCSLCMEWKSLKRKAVGEPVDTESNAAKVSEKREDADSGVNGNTDSTTISSAATLGGDGHDDYEKPKPSFSGIRSIKRFSRGSEKSSKR</sequence>
<name>A0AAN7YCX4_9EURO</name>
<feature type="transmembrane region" description="Helical" evidence="6">
    <location>
        <begin position="155"/>
        <end position="174"/>
    </location>
</feature>
<dbReference type="PANTHER" id="PTHR23501">
    <property type="entry name" value="MAJOR FACILITATOR SUPERFAMILY"/>
    <property type="match status" value="1"/>
</dbReference>
<dbReference type="EMBL" id="JAVRRJ010000011">
    <property type="protein sequence ID" value="KAK5081045.1"/>
    <property type="molecule type" value="Genomic_DNA"/>
</dbReference>
<feature type="transmembrane region" description="Helical" evidence="6">
    <location>
        <begin position="488"/>
        <end position="509"/>
    </location>
</feature>
<keyword evidence="4 6" id="KW-0472">Membrane</keyword>
<protein>
    <recommendedName>
        <fullName evidence="7">Major facilitator superfamily (MFS) profile domain-containing protein</fullName>
    </recommendedName>
</protein>
<reference evidence="8 9" key="1">
    <citation type="submission" date="2023-08" db="EMBL/GenBank/DDBJ databases">
        <title>Black Yeasts Isolated from many extreme environments.</title>
        <authorList>
            <person name="Coleine C."/>
            <person name="Stajich J.E."/>
            <person name="Selbmann L."/>
        </authorList>
    </citation>
    <scope>NUCLEOTIDE SEQUENCE [LARGE SCALE GENOMIC DNA]</scope>
    <source>
        <strain evidence="8 9">CCFEE 5910</strain>
    </source>
</reference>
<feature type="transmembrane region" description="Helical" evidence="6">
    <location>
        <begin position="225"/>
        <end position="243"/>
    </location>
</feature>
<feature type="transmembrane region" description="Helical" evidence="6">
    <location>
        <begin position="457"/>
        <end position="482"/>
    </location>
</feature>